<sequence length="101" mass="11442">MVEPKNFVDGATDFLNSIKDGSMRSRRGEAITTKVNNHIIDTCAPGDTKKWETGIEREGTWIIVEQYGDCKEATRGHTKWVKKLKANSNCKLKDIDMWGLI</sequence>
<evidence type="ECO:0000313" key="1">
    <source>
        <dbReference type="EMBL" id="GAG32264.1"/>
    </source>
</evidence>
<dbReference type="EMBL" id="BARS01048044">
    <property type="protein sequence ID" value="GAG32264.1"/>
    <property type="molecule type" value="Genomic_DNA"/>
</dbReference>
<protein>
    <submittedName>
        <fullName evidence="1">Uncharacterized protein</fullName>
    </submittedName>
</protein>
<dbReference type="AlphaFoldDB" id="X0WMP8"/>
<comment type="caution">
    <text evidence="1">The sequence shown here is derived from an EMBL/GenBank/DDBJ whole genome shotgun (WGS) entry which is preliminary data.</text>
</comment>
<accession>X0WMP8</accession>
<name>X0WMP8_9ZZZZ</name>
<organism evidence="1">
    <name type="scientific">marine sediment metagenome</name>
    <dbReference type="NCBI Taxonomy" id="412755"/>
    <lineage>
        <taxon>unclassified sequences</taxon>
        <taxon>metagenomes</taxon>
        <taxon>ecological metagenomes</taxon>
    </lineage>
</organism>
<reference evidence="1" key="1">
    <citation type="journal article" date="2014" name="Front. Microbiol.">
        <title>High frequency of phylogenetically diverse reductive dehalogenase-homologous genes in deep subseafloor sedimentary metagenomes.</title>
        <authorList>
            <person name="Kawai M."/>
            <person name="Futagami T."/>
            <person name="Toyoda A."/>
            <person name="Takaki Y."/>
            <person name="Nishi S."/>
            <person name="Hori S."/>
            <person name="Arai W."/>
            <person name="Tsubouchi T."/>
            <person name="Morono Y."/>
            <person name="Uchiyama I."/>
            <person name="Ito T."/>
            <person name="Fujiyama A."/>
            <person name="Inagaki F."/>
            <person name="Takami H."/>
        </authorList>
    </citation>
    <scope>NUCLEOTIDE SEQUENCE</scope>
    <source>
        <strain evidence="1">Expedition CK06-06</strain>
    </source>
</reference>
<gene>
    <name evidence="1" type="ORF">S01H1_72084</name>
</gene>
<proteinExistence type="predicted"/>